<dbReference type="HAMAP" id="MF_00961">
    <property type="entry name" value="Sigma70_RpoH"/>
    <property type="match status" value="1"/>
</dbReference>
<comment type="similarity">
    <text evidence="1">Belongs to the sigma-70 factor family.</text>
</comment>
<evidence type="ECO:0000256" key="3">
    <source>
        <dbReference type="ARBA" id="ARBA00023015"/>
    </source>
</evidence>
<dbReference type="CDD" id="cd06171">
    <property type="entry name" value="Sigma70_r4"/>
    <property type="match status" value="1"/>
</dbReference>
<evidence type="ECO:0000256" key="4">
    <source>
        <dbReference type="ARBA" id="ARBA00023016"/>
    </source>
</evidence>
<evidence type="ECO:0000259" key="11">
    <source>
        <dbReference type="PROSITE" id="PS00716"/>
    </source>
</evidence>
<dbReference type="EMBL" id="RGMI01000008">
    <property type="protein sequence ID" value="NCU50263.1"/>
    <property type="molecule type" value="Genomic_DNA"/>
</dbReference>
<dbReference type="InterPro" id="IPR009042">
    <property type="entry name" value="RNA_pol_sigma70_r1_2"/>
</dbReference>
<dbReference type="PANTHER" id="PTHR30376">
    <property type="entry name" value="SIGMA FACTOR RPOH HEAT SHOCK RELATED"/>
    <property type="match status" value="1"/>
</dbReference>
<dbReference type="PRINTS" id="PR00046">
    <property type="entry name" value="SIGMA70FCT"/>
</dbReference>
<evidence type="ECO:0000256" key="2">
    <source>
        <dbReference type="ARBA" id="ARBA00022490"/>
    </source>
</evidence>
<proteinExistence type="inferred from homology"/>
<evidence type="ECO:0000256" key="7">
    <source>
        <dbReference type="ARBA" id="ARBA00023163"/>
    </source>
</evidence>
<dbReference type="InterPro" id="IPR013324">
    <property type="entry name" value="RNA_pol_sigma_r3/r4-like"/>
</dbReference>
<gene>
    <name evidence="12" type="primary">rpoH</name>
    <name evidence="12" type="ORF">EBX29_00550</name>
</gene>
<organism evidence="12 13">
    <name type="scientific">Candidatus Fonsibacter lacus</name>
    <dbReference type="NCBI Taxonomy" id="2576439"/>
    <lineage>
        <taxon>Bacteria</taxon>
        <taxon>Pseudomonadati</taxon>
        <taxon>Pseudomonadota</taxon>
        <taxon>Alphaproteobacteria</taxon>
        <taxon>Candidatus Pelagibacterales</taxon>
        <taxon>Candidatus Pelagibacterales incertae sedis</taxon>
        <taxon>Candidatus Fonsibacter</taxon>
    </lineage>
</organism>
<evidence type="ECO:0000313" key="13">
    <source>
        <dbReference type="Proteomes" id="UP000699985"/>
    </source>
</evidence>
<accession>A0A966HP92</accession>
<dbReference type="PIRSF" id="PIRSF000770">
    <property type="entry name" value="RNA_pol_sigma-SigE/K"/>
    <property type="match status" value="1"/>
</dbReference>
<sequence>MEKIEKNSNLPTLSPEGSLNSYLLKIRKFPMLEPEQEYILAKNWREKGDRESAHTLVTSHLRLVAKIAMGYRGYGLPVGELISEGNIGLMQAVKKFDPDRGFRLATYAMWWIKAAIQEYILRSWSLVKIGTTAAQKKLFFNLRKLKNQIFAIESGDMTDAHVKEIANRLDVNEDEVISMNRRMAGQEQSLNSKISDEEQGDQWQDWIVDENADQELLISQRQELNQKHALLQTALKVLDEREKEILYDRKLIDEPKTLEELSQKYKISRERVRQIENRAFEKVQKAM</sequence>
<keyword evidence="6" id="KW-0238">DNA-binding</keyword>
<dbReference type="Pfam" id="PF00140">
    <property type="entry name" value="Sigma70_r1_2"/>
    <property type="match status" value="1"/>
</dbReference>
<protein>
    <recommendedName>
        <fullName evidence="8">RNA polymerase sigma factor RpoH</fullName>
    </recommendedName>
</protein>
<evidence type="ECO:0000256" key="6">
    <source>
        <dbReference type="ARBA" id="ARBA00023125"/>
    </source>
</evidence>
<keyword evidence="4" id="KW-0346">Stress response</keyword>
<comment type="caution">
    <text evidence="12">The sequence shown here is derived from an EMBL/GenBank/DDBJ whole genome shotgun (WGS) entry which is preliminary data.</text>
</comment>
<dbReference type="NCBIfam" id="NF005143">
    <property type="entry name" value="PRK06596.1"/>
    <property type="match status" value="1"/>
</dbReference>
<dbReference type="Gene3D" id="1.10.601.10">
    <property type="entry name" value="RNA Polymerase Primary Sigma Factor"/>
    <property type="match status" value="1"/>
</dbReference>
<dbReference type="InterPro" id="IPR013325">
    <property type="entry name" value="RNA_pol_sigma_r2"/>
</dbReference>
<dbReference type="Gene3D" id="1.10.10.10">
    <property type="entry name" value="Winged helix-like DNA-binding domain superfamily/Winged helix DNA-binding domain"/>
    <property type="match status" value="1"/>
</dbReference>
<feature type="non-terminal residue" evidence="12">
    <location>
        <position position="287"/>
    </location>
</feature>
<dbReference type="Pfam" id="PF04545">
    <property type="entry name" value="Sigma70_r4"/>
    <property type="match status" value="1"/>
</dbReference>
<keyword evidence="7" id="KW-0804">Transcription</keyword>
<feature type="coiled-coil region" evidence="9">
    <location>
        <begin position="221"/>
        <end position="278"/>
    </location>
</feature>
<name>A0A966HP92_9PROT</name>
<dbReference type="AlphaFoldDB" id="A0A966HP92"/>
<dbReference type="NCBIfam" id="TIGR02392">
    <property type="entry name" value="rpoH_proteo"/>
    <property type="match status" value="1"/>
</dbReference>
<dbReference type="InterPro" id="IPR007627">
    <property type="entry name" value="RNA_pol_sigma70_r2"/>
</dbReference>
<dbReference type="GO" id="GO:0006352">
    <property type="term" value="P:DNA-templated transcription initiation"/>
    <property type="evidence" value="ECO:0007669"/>
    <property type="project" value="UniProtKB-UniRule"/>
</dbReference>
<keyword evidence="2" id="KW-0963">Cytoplasm</keyword>
<dbReference type="InterPro" id="IPR000943">
    <property type="entry name" value="RNA_pol_sigma70"/>
</dbReference>
<evidence type="ECO:0000256" key="1">
    <source>
        <dbReference type="ARBA" id="ARBA00007788"/>
    </source>
</evidence>
<keyword evidence="3" id="KW-0805">Transcription regulation</keyword>
<dbReference type="InterPro" id="IPR050813">
    <property type="entry name" value="Sigma-70_Factor"/>
</dbReference>
<dbReference type="Pfam" id="PF04542">
    <property type="entry name" value="Sigma70_r2"/>
    <property type="match status" value="1"/>
</dbReference>
<dbReference type="InterPro" id="IPR012759">
    <property type="entry name" value="RNA_pol_sigma_RpoH_proteobac"/>
</dbReference>
<feature type="domain" description="RNA polymerase sigma-70" evidence="10">
    <location>
        <begin position="80"/>
        <end position="93"/>
    </location>
</feature>
<dbReference type="InterPro" id="IPR014284">
    <property type="entry name" value="RNA_pol_sigma-70_dom"/>
</dbReference>
<dbReference type="InterPro" id="IPR007630">
    <property type="entry name" value="RNA_pol_sigma70_r4"/>
</dbReference>
<evidence type="ECO:0000313" key="12">
    <source>
        <dbReference type="EMBL" id="NCU50263.1"/>
    </source>
</evidence>
<dbReference type="SUPFAM" id="SSF88946">
    <property type="entry name" value="Sigma2 domain of RNA polymerase sigma factors"/>
    <property type="match status" value="1"/>
</dbReference>
<keyword evidence="5" id="KW-0731">Sigma factor</keyword>
<dbReference type="Proteomes" id="UP000699985">
    <property type="component" value="Unassembled WGS sequence"/>
</dbReference>
<dbReference type="PROSITE" id="PS00716">
    <property type="entry name" value="SIGMA70_2"/>
    <property type="match status" value="1"/>
</dbReference>
<evidence type="ECO:0000256" key="8">
    <source>
        <dbReference type="NCBIfam" id="TIGR02392"/>
    </source>
</evidence>
<evidence type="ECO:0000259" key="10">
    <source>
        <dbReference type="PROSITE" id="PS00715"/>
    </source>
</evidence>
<dbReference type="GO" id="GO:0003677">
    <property type="term" value="F:DNA binding"/>
    <property type="evidence" value="ECO:0007669"/>
    <property type="project" value="UniProtKB-KW"/>
</dbReference>
<dbReference type="SUPFAM" id="SSF88659">
    <property type="entry name" value="Sigma3 and sigma4 domains of RNA polymerase sigma factors"/>
    <property type="match status" value="1"/>
</dbReference>
<feature type="domain" description="RNA polymerase sigma-70" evidence="11">
    <location>
        <begin position="257"/>
        <end position="283"/>
    </location>
</feature>
<dbReference type="GO" id="GO:0016987">
    <property type="term" value="F:sigma factor activity"/>
    <property type="evidence" value="ECO:0007669"/>
    <property type="project" value="UniProtKB-UniRule"/>
</dbReference>
<dbReference type="PANTHER" id="PTHR30376:SF3">
    <property type="entry name" value="RNA POLYMERASE SIGMA FACTOR RPOH"/>
    <property type="match status" value="1"/>
</dbReference>
<keyword evidence="9" id="KW-0175">Coiled coil</keyword>
<dbReference type="NCBIfam" id="TIGR02937">
    <property type="entry name" value="sigma70-ECF"/>
    <property type="match status" value="1"/>
</dbReference>
<evidence type="ECO:0000256" key="9">
    <source>
        <dbReference type="SAM" id="Coils"/>
    </source>
</evidence>
<dbReference type="PROSITE" id="PS00715">
    <property type="entry name" value="SIGMA70_1"/>
    <property type="match status" value="1"/>
</dbReference>
<dbReference type="InterPro" id="IPR036388">
    <property type="entry name" value="WH-like_DNA-bd_sf"/>
</dbReference>
<evidence type="ECO:0000256" key="5">
    <source>
        <dbReference type="ARBA" id="ARBA00023082"/>
    </source>
</evidence>
<reference evidence="12" key="1">
    <citation type="submission" date="2018-10" db="EMBL/GenBank/DDBJ databases">
        <title>Iterative Subtractive Binning of Freshwater Chronoseries Metagenomes Recovers Nearly Complete Genomes from over Four Hundred Novel Species.</title>
        <authorList>
            <person name="Rodriguez-R L.M."/>
            <person name="Tsementzi D."/>
            <person name="Luo C."/>
            <person name="Konstantinidis K.T."/>
        </authorList>
    </citation>
    <scope>NUCLEOTIDE SEQUENCE</scope>
    <source>
        <strain evidence="12">WB8_1A_003</strain>
    </source>
</reference>